<organism evidence="2 3">
    <name type="scientific">Talaromyces marneffei (strain ATCC 18224 / CBS 334.59 / QM 7333)</name>
    <name type="common">Penicillium marneffei</name>
    <dbReference type="NCBI Taxonomy" id="441960"/>
    <lineage>
        <taxon>Eukaryota</taxon>
        <taxon>Fungi</taxon>
        <taxon>Dikarya</taxon>
        <taxon>Ascomycota</taxon>
        <taxon>Pezizomycotina</taxon>
        <taxon>Eurotiomycetes</taxon>
        <taxon>Eurotiomycetidae</taxon>
        <taxon>Eurotiales</taxon>
        <taxon>Trichocomaceae</taxon>
        <taxon>Talaromyces</taxon>
        <taxon>Talaromyces sect. Talaromyces</taxon>
    </lineage>
</organism>
<evidence type="ECO:0000313" key="3">
    <source>
        <dbReference type="Proteomes" id="UP000001294"/>
    </source>
</evidence>
<keyword evidence="1" id="KW-1133">Transmembrane helix</keyword>
<feature type="transmembrane region" description="Helical" evidence="1">
    <location>
        <begin position="24"/>
        <end position="46"/>
    </location>
</feature>
<dbReference type="OrthoDB" id="5342924at2759"/>
<accession>B6Q693</accession>
<keyword evidence="1" id="KW-0472">Membrane</keyword>
<protein>
    <submittedName>
        <fullName evidence="2">Uncharacterized protein</fullName>
    </submittedName>
</protein>
<dbReference type="Proteomes" id="UP000001294">
    <property type="component" value="Unassembled WGS sequence"/>
</dbReference>
<keyword evidence="1" id="KW-0812">Transmembrane</keyword>
<proteinExistence type="predicted"/>
<name>B6Q693_TALMQ</name>
<dbReference type="HOGENOM" id="CLU_026395_0_0_1"/>
<reference evidence="3" key="1">
    <citation type="journal article" date="2015" name="Genome Announc.">
        <title>Genome sequence of the AIDS-associated pathogen Penicillium marneffei (ATCC18224) and its near taxonomic relative Talaromyces stipitatus (ATCC10500).</title>
        <authorList>
            <person name="Nierman W.C."/>
            <person name="Fedorova-Abrams N.D."/>
            <person name="Andrianopoulos A."/>
        </authorList>
    </citation>
    <scope>NUCLEOTIDE SEQUENCE [LARGE SCALE GENOMIC DNA]</scope>
    <source>
        <strain evidence="3">ATCC 18224 / CBS 334.59 / QM 7333</strain>
    </source>
</reference>
<feature type="transmembrane region" description="Helical" evidence="1">
    <location>
        <begin position="165"/>
        <end position="189"/>
    </location>
</feature>
<sequence>MASKFLYDTTEQGVPDKPRKKAHFLITIALQSLSLLWIAPVVAVLVLNFHGWIIGASLACGIRGCNVGYGDSNELQRFSDQDQNIQSAFQLVAKAVEIWFGVIAGSLVYDVTMHLFSTRDGLPLSYLSLPLSLSPGTLLETSFWTNTRPTRSESWTKWSKWIPGLFALFIVVMLIVSTLMGPATAVLLIPTLGWKTVPQDRTLALSRINSADGPSAKNTLLLNECSASQIAEGLYSCSPSRPVLDLLFQNTVVNKDGAPPVMTYANLPYLINTTDLTGLTLYAPNGHALDALSNDWTDWYMSVSSGPDYEMVSYLDSLTESDWKLMRNARQTQLLRTAPASQALSICQSNTTSIVHVGNDMAVHCYNIPNPDYYNGIRPFETTTPLPISDPESSVSTKCIRVGSGWGGSANHSAFSISADANSSTTMQVDVYSADRAILLNTTTYGCLNGANCDWNSLFAEEPDPAFRNQTINLQVTEYNLTGYPTAYCFTSAFARVPTYSYIPTNPSNPSAASPITMDDSQFGGIDSYVHEDPMILNPNWMLLAWSVDINGTVPHNSSAANILVSTYQKISPFVEDRRISVYVWSYGLQSRTSKLAAVFAIFGCLIVLVKFAVGLVIQPDQRSFLDMLVGALGQAPPQDVIGISEMTANDVAKRRVQIGGEKWAKFKFVHLD</sequence>
<evidence type="ECO:0000256" key="1">
    <source>
        <dbReference type="SAM" id="Phobius"/>
    </source>
</evidence>
<keyword evidence="3" id="KW-1185">Reference proteome</keyword>
<feature type="transmembrane region" description="Helical" evidence="1">
    <location>
        <begin position="596"/>
        <end position="618"/>
    </location>
</feature>
<gene>
    <name evidence="2" type="ORF">PMAA_033710</name>
</gene>
<dbReference type="VEuPathDB" id="FungiDB:PMAA_033710"/>
<dbReference type="EMBL" id="DS995899">
    <property type="protein sequence ID" value="EEA28568.1"/>
    <property type="molecule type" value="Genomic_DNA"/>
</dbReference>
<dbReference type="AlphaFoldDB" id="B6Q693"/>
<evidence type="ECO:0000313" key="2">
    <source>
        <dbReference type="EMBL" id="EEA28568.1"/>
    </source>
</evidence>
<feature type="transmembrane region" description="Helical" evidence="1">
    <location>
        <begin position="91"/>
        <end position="112"/>
    </location>
</feature>